<keyword evidence="4" id="KW-1185">Reference proteome</keyword>
<evidence type="ECO:0000256" key="1">
    <source>
        <dbReference type="SAM" id="Phobius"/>
    </source>
</evidence>
<feature type="transmembrane region" description="Helical" evidence="1">
    <location>
        <begin position="6"/>
        <end position="34"/>
    </location>
</feature>
<evidence type="ECO:0000259" key="2">
    <source>
        <dbReference type="Pfam" id="PF02517"/>
    </source>
</evidence>
<evidence type="ECO:0000313" key="3">
    <source>
        <dbReference type="EMBL" id="MBB5781623.1"/>
    </source>
</evidence>
<dbReference type="GO" id="GO:0006508">
    <property type="term" value="P:proteolysis"/>
    <property type="evidence" value="ECO:0007669"/>
    <property type="project" value="UniProtKB-KW"/>
</dbReference>
<accession>A0A7W9GD62</accession>
<dbReference type="GO" id="GO:0004175">
    <property type="term" value="F:endopeptidase activity"/>
    <property type="evidence" value="ECO:0007669"/>
    <property type="project" value="UniProtKB-ARBA"/>
</dbReference>
<comment type="caution">
    <text evidence="3">The sequence shown here is derived from an EMBL/GenBank/DDBJ whole genome shotgun (WGS) entry which is preliminary data.</text>
</comment>
<dbReference type="EMBL" id="JACHMB010000001">
    <property type="protein sequence ID" value="MBB5781623.1"/>
    <property type="molecule type" value="Genomic_DNA"/>
</dbReference>
<keyword evidence="3" id="KW-0645">Protease</keyword>
<reference evidence="3 4" key="1">
    <citation type="submission" date="2020-08" db="EMBL/GenBank/DDBJ databases">
        <title>Sequencing the genomes of 1000 actinobacteria strains.</title>
        <authorList>
            <person name="Klenk H.-P."/>
        </authorList>
    </citation>
    <scope>NUCLEOTIDE SEQUENCE [LARGE SCALE GENOMIC DNA]</scope>
    <source>
        <strain evidence="3 4">DSM 45507</strain>
    </source>
</reference>
<evidence type="ECO:0000313" key="4">
    <source>
        <dbReference type="Proteomes" id="UP000579153"/>
    </source>
</evidence>
<gene>
    <name evidence="3" type="ORF">HD596_008379</name>
</gene>
<feature type="transmembrane region" description="Helical" evidence="1">
    <location>
        <begin position="46"/>
        <end position="66"/>
    </location>
</feature>
<feature type="transmembrane region" description="Helical" evidence="1">
    <location>
        <begin position="113"/>
        <end position="129"/>
    </location>
</feature>
<dbReference type="AlphaFoldDB" id="A0A7W9GD62"/>
<feature type="transmembrane region" description="Helical" evidence="1">
    <location>
        <begin position="135"/>
        <end position="153"/>
    </location>
</feature>
<dbReference type="RefSeq" id="WP_185074886.1">
    <property type="nucleotide sequence ID" value="NZ_JACHMB010000001.1"/>
</dbReference>
<dbReference type="InterPro" id="IPR003675">
    <property type="entry name" value="Rce1/LyrA-like_dom"/>
</dbReference>
<keyword evidence="1" id="KW-0472">Membrane</keyword>
<organism evidence="3 4">
    <name type="scientific">Nonomuraea jabiensis</name>
    <dbReference type="NCBI Taxonomy" id="882448"/>
    <lineage>
        <taxon>Bacteria</taxon>
        <taxon>Bacillati</taxon>
        <taxon>Actinomycetota</taxon>
        <taxon>Actinomycetes</taxon>
        <taxon>Streptosporangiales</taxon>
        <taxon>Streptosporangiaceae</taxon>
        <taxon>Nonomuraea</taxon>
    </lineage>
</organism>
<keyword evidence="1" id="KW-1133">Transmembrane helix</keyword>
<keyword evidence="1" id="KW-0812">Transmembrane</keyword>
<keyword evidence="3" id="KW-0378">Hydrolase</keyword>
<dbReference type="Proteomes" id="UP000579153">
    <property type="component" value="Unassembled WGS sequence"/>
</dbReference>
<dbReference type="GO" id="GO:0080120">
    <property type="term" value="P:CAAX-box protein maturation"/>
    <property type="evidence" value="ECO:0007669"/>
    <property type="project" value="UniProtKB-ARBA"/>
</dbReference>
<proteinExistence type="predicted"/>
<dbReference type="PANTHER" id="PTHR39430:SF1">
    <property type="entry name" value="PROTEASE"/>
    <property type="match status" value="1"/>
</dbReference>
<feature type="domain" description="CAAX prenyl protease 2/Lysostaphin resistance protein A-like" evidence="2">
    <location>
        <begin position="78"/>
        <end position="171"/>
    </location>
</feature>
<dbReference type="PANTHER" id="PTHR39430">
    <property type="entry name" value="MEMBRANE-ASSOCIATED PROTEASE-RELATED"/>
    <property type="match status" value="1"/>
</dbReference>
<sequence>MDLIATAIWALFLISVLITVVARLRGLVLLGFGVRRPGVGSELGKGFLIVTVAMLALFGVLVAMGATTVTGVALRADVIWNGLAAFLSWAVLEEVVSRMGLLLALLVLTRRPWLALTVSSLAFGSVHLVGGDGTLLGAVSSTLGGFMYGLALLRTGRLWMPIAMHFAWNFVQGSILGYPVSGEHRLGVPFLAEHDVVGGLLTLHDNGPSLITGGSYGPEGGWPSLLVRALIILGVLATTHSGRPLLHPAAERE</sequence>
<dbReference type="Pfam" id="PF02517">
    <property type="entry name" value="Rce1-like"/>
    <property type="match status" value="1"/>
</dbReference>
<name>A0A7W9GD62_9ACTN</name>
<protein>
    <submittedName>
        <fullName evidence="3">Membrane protease YdiL (CAAX protease family)</fullName>
    </submittedName>
</protein>